<keyword evidence="3" id="KW-1185">Reference proteome</keyword>
<feature type="region of interest" description="Disordered" evidence="1">
    <location>
        <begin position="141"/>
        <end position="162"/>
    </location>
</feature>
<gene>
    <name evidence="2" type="ORF">GQ55_2G345900</name>
</gene>
<accession>A0A2T7EVH1</accession>
<evidence type="ECO:0000256" key="1">
    <source>
        <dbReference type="SAM" id="MobiDB-lite"/>
    </source>
</evidence>
<proteinExistence type="predicted"/>
<protein>
    <submittedName>
        <fullName evidence="2">Uncharacterized protein</fullName>
    </submittedName>
</protein>
<evidence type="ECO:0000313" key="3">
    <source>
        <dbReference type="Proteomes" id="UP000244336"/>
    </source>
</evidence>
<dbReference type="STRING" id="1504633.A0A2T7EVH1"/>
<sequence length="427" mass="45741">MPAGDNPHSISEKKAALRESPKQSKIVVNEQPRTSFSKDKVAATVGLKRQQPYGPLSPTNHHTLGNPGANGHLVYVRRRPDTDQSKGGTSARAESVSSMSTKKPIAGGLQSQEQSLKHQDNVSHTQFAPRFSSPALQSTVLPSQHSFEKQSPGKVAVRPTNDVITNLPPSNVASSTPVVQSAAAANLATSSVLATSVAATLAPDQADPPRSSNQDWSDRFIQLQAFLRNNEQSGKEEYIRSKQSPGKIAAQPINDVTTSPPPRNVMFSTTVLQSSVAANLAPRGVSANNTASRAAMSAANLVSSSVSPTNTASTDAISATTQAPNRAHPPRSSNQDRSDRFLRLQAFLRNNEQSGQEEYIRMLRSLSSVGRSKHAIELEKRAANLLIEEGKELQKMKVLNVLGKLSPTDAPSAQPATVKHLPFPAQR</sequence>
<reference evidence="2 3" key="1">
    <citation type="submission" date="2018-04" db="EMBL/GenBank/DDBJ databases">
        <title>WGS assembly of Panicum hallii var. hallii HAL2.</title>
        <authorList>
            <person name="Lovell J."/>
            <person name="Jenkins J."/>
            <person name="Lowry D."/>
            <person name="Mamidi S."/>
            <person name="Sreedasyam A."/>
            <person name="Weng X."/>
            <person name="Barry K."/>
            <person name="Bonette J."/>
            <person name="Campitelli B."/>
            <person name="Daum C."/>
            <person name="Gordon S."/>
            <person name="Gould B."/>
            <person name="Lipzen A."/>
            <person name="MacQueen A."/>
            <person name="Palacio-Mejia J."/>
            <person name="Plott C."/>
            <person name="Shakirov E."/>
            <person name="Shu S."/>
            <person name="Yoshinaga Y."/>
            <person name="Zane M."/>
            <person name="Rokhsar D."/>
            <person name="Grimwood J."/>
            <person name="Schmutz J."/>
            <person name="Juenger T."/>
        </authorList>
    </citation>
    <scope>NUCLEOTIDE SEQUENCE [LARGE SCALE GENOMIC DNA]</scope>
    <source>
        <strain evidence="3">cv. HAL2</strain>
    </source>
</reference>
<evidence type="ECO:0000313" key="2">
    <source>
        <dbReference type="EMBL" id="PUZ71829.1"/>
    </source>
</evidence>
<feature type="region of interest" description="Disordered" evidence="1">
    <location>
        <begin position="240"/>
        <end position="261"/>
    </location>
</feature>
<feature type="region of interest" description="Disordered" evidence="1">
    <location>
        <begin position="407"/>
        <end position="427"/>
    </location>
</feature>
<dbReference type="Gramene" id="PUZ71829">
    <property type="protein sequence ID" value="PUZ71829"/>
    <property type="gene ID" value="GQ55_2G345900"/>
</dbReference>
<dbReference type="AlphaFoldDB" id="A0A2T7EVH1"/>
<dbReference type="Proteomes" id="UP000244336">
    <property type="component" value="Chromosome 2"/>
</dbReference>
<dbReference type="PANTHER" id="PTHR34555:SF1">
    <property type="entry name" value="INTEGRAL MEMBRANE HEMOLYSIN-III-LIKE PROTEIN"/>
    <property type="match status" value="1"/>
</dbReference>
<feature type="compositionally biased region" description="Basic and acidic residues" evidence="1">
    <location>
        <begin position="10"/>
        <end position="22"/>
    </location>
</feature>
<dbReference type="OrthoDB" id="1925139at2759"/>
<dbReference type="EMBL" id="CM009750">
    <property type="protein sequence ID" value="PUZ71829.1"/>
    <property type="molecule type" value="Genomic_DNA"/>
</dbReference>
<name>A0A2T7EVH1_9POAL</name>
<feature type="region of interest" description="Disordered" evidence="1">
    <location>
        <begin position="318"/>
        <end position="338"/>
    </location>
</feature>
<feature type="region of interest" description="Disordered" evidence="1">
    <location>
        <begin position="1"/>
        <end position="123"/>
    </location>
</feature>
<dbReference type="PANTHER" id="PTHR34555">
    <property type="entry name" value="INTEGRAL MEMBRANE HEMOLYSIN-III-LIKE PROTEIN"/>
    <property type="match status" value="1"/>
</dbReference>
<organism evidence="2 3">
    <name type="scientific">Panicum hallii var. hallii</name>
    <dbReference type="NCBI Taxonomy" id="1504633"/>
    <lineage>
        <taxon>Eukaryota</taxon>
        <taxon>Viridiplantae</taxon>
        <taxon>Streptophyta</taxon>
        <taxon>Embryophyta</taxon>
        <taxon>Tracheophyta</taxon>
        <taxon>Spermatophyta</taxon>
        <taxon>Magnoliopsida</taxon>
        <taxon>Liliopsida</taxon>
        <taxon>Poales</taxon>
        <taxon>Poaceae</taxon>
        <taxon>PACMAD clade</taxon>
        <taxon>Panicoideae</taxon>
        <taxon>Panicodae</taxon>
        <taxon>Paniceae</taxon>
        <taxon>Panicinae</taxon>
        <taxon>Panicum</taxon>
        <taxon>Panicum sect. Panicum</taxon>
    </lineage>
</organism>